<dbReference type="EMBL" id="JBALHR010000014">
    <property type="protein sequence ID" value="MEH7829977.1"/>
    <property type="molecule type" value="Genomic_DNA"/>
</dbReference>
<comment type="caution">
    <text evidence="2">The sequence shown here is derived from an EMBL/GenBank/DDBJ whole genome shotgun (WGS) entry which is preliminary data.</text>
</comment>
<accession>A0ABU8BZ43</accession>
<feature type="region of interest" description="Disordered" evidence="1">
    <location>
        <begin position="49"/>
        <end position="69"/>
    </location>
</feature>
<sequence>MGLYCDGSWCFKIDMTDIHEVENGQIVRVHHLEDRATALRQLKGCEKRRTPTRRRVQGDTRDNHESETHSHVVQVVFDDLDGVVGSGPIELLEAAAAA</sequence>
<proteinExistence type="predicted"/>
<dbReference type="RefSeq" id="WP_335425003.1">
    <property type="nucleotide sequence ID" value="NZ_JBALHR010000014.1"/>
</dbReference>
<feature type="compositionally biased region" description="Basic and acidic residues" evidence="1">
    <location>
        <begin position="56"/>
        <end position="69"/>
    </location>
</feature>
<keyword evidence="3" id="KW-1185">Reference proteome</keyword>
<dbReference type="Proteomes" id="UP001431963">
    <property type="component" value="Unassembled WGS sequence"/>
</dbReference>
<evidence type="ECO:0000313" key="2">
    <source>
        <dbReference type="EMBL" id="MEH7829977.1"/>
    </source>
</evidence>
<name>A0ABU8BZ43_9RHOB</name>
<protein>
    <submittedName>
        <fullName evidence="2">Uncharacterized protein</fullName>
    </submittedName>
</protein>
<evidence type="ECO:0000256" key="1">
    <source>
        <dbReference type="SAM" id="MobiDB-lite"/>
    </source>
</evidence>
<organism evidence="2 3">
    <name type="scientific">Gemmobacter denitrificans</name>
    <dbReference type="NCBI Taxonomy" id="3123040"/>
    <lineage>
        <taxon>Bacteria</taxon>
        <taxon>Pseudomonadati</taxon>
        <taxon>Pseudomonadota</taxon>
        <taxon>Alphaproteobacteria</taxon>
        <taxon>Rhodobacterales</taxon>
        <taxon>Paracoccaceae</taxon>
        <taxon>Gemmobacter</taxon>
    </lineage>
</organism>
<dbReference type="Gene3D" id="3.10.450.50">
    <property type="match status" value="1"/>
</dbReference>
<evidence type="ECO:0000313" key="3">
    <source>
        <dbReference type="Proteomes" id="UP001431963"/>
    </source>
</evidence>
<reference evidence="2" key="1">
    <citation type="submission" date="2024-02" db="EMBL/GenBank/DDBJ databases">
        <title>Genome sequences of strain Gemmobacter sp. JM10B15.</title>
        <authorList>
            <person name="Zhang M."/>
        </authorList>
    </citation>
    <scope>NUCLEOTIDE SEQUENCE</scope>
    <source>
        <strain evidence="2">JM10B15</strain>
    </source>
</reference>
<gene>
    <name evidence="2" type="ORF">V6590_17640</name>
</gene>